<dbReference type="NCBIfam" id="TIGR02605">
    <property type="entry name" value="CxxC_CxxC_SSSS"/>
    <property type="match status" value="1"/>
</dbReference>
<feature type="domain" description="Putative regulatory protein FmdB zinc ribbon" evidence="1">
    <location>
        <begin position="1"/>
        <end position="44"/>
    </location>
</feature>
<dbReference type="Proteomes" id="UP000248132">
    <property type="component" value="Unassembled WGS sequence"/>
</dbReference>
<dbReference type="EMBL" id="QKMR01000007">
    <property type="protein sequence ID" value="PYG88154.1"/>
    <property type="molecule type" value="Genomic_DNA"/>
</dbReference>
<dbReference type="InterPro" id="IPR013429">
    <property type="entry name" value="Regulatory_FmdB_Zinc_ribbon"/>
</dbReference>
<dbReference type="SMART" id="SM00834">
    <property type="entry name" value="CxxC_CXXC_SSSS"/>
    <property type="match status" value="1"/>
</dbReference>
<dbReference type="AlphaFoldDB" id="A0A318Y7K3"/>
<accession>A0A318Y7K3</accession>
<name>A0A318Y7K3_9FIRM</name>
<evidence type="ECO:0000259" key="1">
    <source>
        <dbReference type="SMART" id="SM00834"/>
    </source>
</evidence>
<sequence>MPFYDLKCSKCGSEFNIMAKMSERENSQISCPECGSHAPEAVFKSVNIILFKIS</sequence>
<dbReference type="Pfam" id="PF09723">
    <property type="entry name" value="Zn_ribbon_8"/>
    <property type="match status" value="1"/>
</dbReference>
<organism evidence="2 3">
    <name type="scientific">Ruminiclostridium sufflavum DSM 19573</name>
    <dbReference type="NCBI Taxonomy" id="1121337"/>
    <lineage>
        <taxon>Bacteria</taxon>
        <taxon>Bacillati</taxon>
        <taxon>Bacillota</taxon>
        <taxon>Clostridia</taxon>
        <taxon>Eubacteriales</taxon>
        <taxon>Oscillospiraceae</taxon>
        <taxon>Ruminiclostridium</taxon>
    </lineage>
</organism>
<dbReference type="Gene3D" id="2.20.28.30">
    <property type="entry name" value="RNA polymerase ii, chain L"/>
    <property type="match status" value="1"/>
</dbReference>
<evidence type="ECO:0000313" key="2">
    <source>
        <dbReference type="EMBL" id="PYG88154.1"/>
    </source>
</evidence>
<protein>
    <submittedName>
        <fullName evidence="2">Putative FmdB family regulatory protein</fullName>
    </submittedName>
</protein>
<evidence type="ECO:0000313" key="3">
    <source>
        <dbReference type="Proteomes" id="UP000248132"/>
    </source>
</evidence>
<reference evidence="2 3" key="1">
    <citation type="submission" date="2018-06" db="EMBL/GenBank/DDBJ databases">
        <title>Genomic Encyclopedia of Type Strains, Phase I: the one thousand microbial genomes (KMG-I) project.</title>
        <authorList>
            <person name="Kyrpides N."/>
        </authorList>
    </citation>
    <scope>NUCLEOTIDE SEQUENCE [LARGE SCALE GENOMIC DNA]</scope>
    <source>
        <strain evidence="2 3">DSM 19573</strain>
    </source>
</reference>
<gene>
    <name evidence="2" type="ORF">LY28_01485</name>
</gene>
<proteinExistence type="predicted"/>
<comment type="caution">
    <text evidence="2">The sequence shown here is derived from an EMBL/GenBank/DDBJ whole genome shotgun (WGS) entry which is preliminary data.</text>
</comment>
<keyword evidence="3" id="KW-1185">Reference proteome</keyword>
<dbReference type="OrthoDB" id="9813321at2"/>